<protein>
    <submittedName>
        <fullName evidence="1">Uncharacterized protein</fullName>
    </submittedName>
</protein>
<dbReference type="AlphaFoldDB" id="A0A1B6DGW8"/>
<proteinExistence type="predicted"/>
<name>A0A1B6DGW8_9HEMI</name>
<feature type="non-terminal residue" evidence="1">
    <location>
        <position position="107"/>
    </location>
</feature>
<dbReference type="EMBL" id="GEDC01012359">
    <property type="protein sequence ID" value="JAS24939.1"/>
    <property type="molecule type" value="Transcribed_RNA"/>
</dbReference>
<gene>
    <name evidence="1" type="ORF">g.30912</name>
</gene>
<accession>A0A1B6DGW8</accession>
<organism evidence="1">
    <name type="scientific">Clastoptera arizonana</name>
    <name type="common">Arizona spittle bug</name>
    <dbReference type="NCBI Taxonomy" id="38151"/>
    <lineage>
        <taxon>Eukaryota</taxon>
        <taxon>Metazoa</taxon>
        <taxon>Ecdysozoa</taxon>
        <taxon>Arthropoda</taxon>
        <taxon>Hexapoda</taxon>
        <taxon>Insecta</taxon>
        <taxon>Pterygota</taxon>
        <taxon>Neoptera</taxon>
        <taxon>Paraneoptera</taxon>
        <taxon>Hemiptera</taxon>
        <taxon>Auchenorrhyncha</taxon>
        <taxon>Cercopoidea</taxon>
        <taxon>Clastopteridae</taxon>
        <taxon>Clastoptera</taxon>
    </lineage>
</organism>
<evidence type="ECO:0000313" key="1">
    <source>
        <dbReference type="EMBL" id="JAS24939.1"/>
    </source>
</evidence>
<sequence length="107" mass="12266">MSACRTRSFPTSIQNFKRSSKSFDNIKRAKSTDNLASSSKFQTVSTHTQKIYIAENNRPVNQQIENSSKLNTSFKEENIVNTIQVYNKTKKDKASANYNVYKKMSQT</sequence>
<reference evidence="1" key="1">
    <citation type="submission" date="2015-12" db="EMBL/GenBank/DDBJ databases">
        <title>De novo transcriptome assembly of four potential Pierce s Disease insect vectors from Arizona vineyards.</title>
        <authorList>
            <person name="Tassone E.E."/>
        </authorList>
    </citation>
    <scope>NUCLEOTIDE SEQUENCE</scope>
</reference>